<protein>
    <submittedName>
        <fullName evidence="2">Uncharacterized protein</fullName>
    </submittedName>
</protein>
<organism evidence="2 3">
    <name type="scientific">Pandoravirus inopinatum</name>
    <dbReference type="NCBI Taxonomy" id="1605721"/>
    <lineage>
        <taxon>Viruses</taxon>
        <taxon>Pandoravirus</taxon>
    </lineage>
</organism>
<feature type="region of interest" description="Disordered" evidence="1">
    <location>
        <begin position="42"/>
        <end position="61"/>
    </location>
</feature>
<sequence>MPHLKKKVGSTRRRSDTHRQLFLVSFLPLSVIARHSLDDMPRKRHDLDLPGSRANDGPPATTIQIIQNNGYRTEFTSDGKTHFVLLDGDRFCLEDDDLDLDAVLVARDQYLSSNPTT</sequence>
<accession>A0A0B5J5W9</accession>
<reference evidence="2 3" key="1">
    <citation type="journal article" date="2015" name="Parasitol. Res.">
        <title>Viruses in close associations with free-living amoebae.</title>
        <authorList>
            <person name="Scheid P."/>
        </authorList>
    </citation>
    <scope>NUCLEOTIDE SEQUENCE [LARGE SCALE GENOMIC DNA]</scope>
    <source>
        <strain evidence="2">KlaHel</strain>
    </source>
</reference>
<dbReference type="RefSeq" id="YP_009119330.1">
    <property type="nucleotide sequence ID" value="NC_026440.1"/>
</dbReference>
<dbReference type="GeneID" id="23462012"/>
<proteinExistence type="predicted"/>
<evidence type="ECO:0000313" key="2">
    <source>
        <dbReference type="EMBL" id="AJF97095.1"/>
    </source>
</evidence>
<name>A0A0B5J5W9_9VIRU</name>
<evidence type="ECO:0000256" key="1">
    <source>
        <dbReference type="SAM" id="MobiDB-lite"/>
    </source>
</evidence>
<dbReference type="Proteomes" id="UP000202511">
    <property type="component" value="Segment"/>
</dbReference>
<dbReference type="EMBL" id="KP136319">
    <property type="protein sequence ID" value="AJF97095.1"/>
    <property type="molecule type" value="Genomic_DNA"/>
</dbReference>
<evidence type="ECO:0000313" key="3">
    <source>
        <dbReference type="Proteomes" id="UP000202511"/>
    </source>
</evidence>
<dbReference type="KEGG" id="vg:23462012"/>